<sequence length="273" mass="31749">MLILQDAIPNKNTYDKPSLTEGLFLYYNSLMLTYLIPTAKEMTTPERAFKCPLPEKSKPILAALLSLSEEELAKAYHLKEEATLKEIERLQKIADASASSYFAYQLFNGLMYRYIERTDLSQEEENYLFEHVYITSSLYGVIPFNHKIAKHRLDFHTKVKVNGRSLKQYWRQDYDRFVTEDKVIVSLLSSEFEEVFSTDVKKLWISVRFMEEKAGQLKTHSTISKKARGSFLTAAMKANCQSIENLKSLDFKGFRFHPELSDKQTLTYIKKEA</sequence>
<comment type="similarity">
    <text evidence="1">Belongs to the UPF0246 family.</text>
</comment>
<name>A0A3L8GCM5_STRIN</name>
<accession>A0A3L8GCM5</accession>
<evidence type="ECO:0000313" key="3">
    <source>
        <dbReference type="Proteomes" id="UP000269148"/>
    </source>
</evidence>
<dbReference type="PANTHER" id="PTHR30283:SF4">
    <property type="entry name" value="PEROXIDE STRESS RESISTANCE PROTEIN YAAA"/>
    <property type="match status" value="1"/>
</dbReference>
<gene>
    <name evidence="2" type="ORF">DIY07_10040</name>
</gene>
<organism evidence="2 3">
    <name type="scientific">Streptococcus iniae</name>
    <name type="common">Streptococcus shiloi</name>
    <dbReference type="NCBI Taxonomy" id="1346"/>
    <lineage>
        <taxon>Bacteria</taxon>
        <taxon>Bacillati</taxon>
        <taxon>Bacillota</taxon>
        <taxon>Bacilli</taxon>
        <taxon>Lactobacillales</taxon>
        <taxon>Streptococcaceae</taxon>
        <taxon>Streptococcus</taxon>
    </lineage>
</organism>
<comment type="caution">
    <text evidence="2">The sequence shown here is derived from an EMBL/GenBank/DDBJ whole genome shotgun (WGS) entry which is preliminary data.</text>
</comment>
<dbReference type="Pfam" id="PF03883">
    <property type="entry name" value="H2O2_YaaD"/>
    <property type="match status" value="1"/>
</dbReference>
<dbReference type="EMBL" id="QLQD01000084">
    <property type="protein sequence ID" value="RLU54651.1"/>
    <property type="molecule type" value="Genomic_DNA"/>
</dbReference>
<dbReference type="AlphaFoldDB" id="A0A3L8GCM5"/>
<dbReference type="InterPro" id="IPR005583">
    <property type="entry name" value="YaaA"/>
</dbReference>
<dbReference type="GO" id="GO:0033194">
    <property type="term" value="P:response to hydroperoxide"/>
    <property type="evidence" value="ECO:0007669"/>
    <property type="project" value="TreeGrafter"/>
</dbReference>
<reference evidence="2 3" key="1">
    <citation type="submission" date="2018-06" db="EMBL/GenBank/DDBJ databases">
        <title>Mutators as drivers of adaptation in pathogenic bacteria and a risk factor for host jumps and vaccine escape.</title>
        <authorList>
            <person name="Barnes A.C."/>
            <person name="Silayeva O."/>
        </authorList>
    </citation>
    <scope>NUCLEOTIDE SEQUENCE [LARGE SCALE GENOMIC DNA]</scope>
    <source>
        <strain evidence="2 3">QMA0445</strain>
    </source>
</reference>
<protein>
    <recommendedName>
        <fullName evidence="1">UPF0246 protein DIY07_10040</fullName>
    </recommendedName>
</protein>
<evidence type="ECO:0000313" key="2">
    <source>
        <dbReference type="EMBL" id="RLU54651.1"/>
    </source>
</evidence>
<dbReference type="STRING" id="1346.BMF34_09800"/>
<dbReference type="GO" id="GO:0005829">
    <property type="term" value="C:cytosol"/>
    <property type="evidence" value="ECO:0007669"/>
    <property type="project" value="TreeGrafter"/>
</dbReference>
<dbReference type="HAMAP" id="MF_00652">
    <property type="entry name" value="UPF0246"/>
    <property type="match status" value="1"/>
</dbReference>
<dbReference type="Proteomes" id="UP000269148">
    <property type="component" value="Unassembled WGS sequence"/>
</dbReference>
<evidence type="ECO:0000256" key="1">
    <source>
        <dbReference type="HAMAP-Rule" id="MF_00652"/>
    </source>
</evidence>
<dbReference type="OrthoDB" id="9777133at2"/>
<dbReference type="NCBIfam" id="NF002543">
    <property type="entry name" value="PRK02101.1-4"/>
    <property type="match status" value="1"/>
</dbReference>
<proteinExistence type="inferred from homology"/>
<dbReference type="PANTHER" id="PTHR30283">
    <property type="entry name" value="PEROXIDE STRESS RESPONSE PROTEIN YAAA"/>
    <property type="match status" value="1"/>
</dbReference>